<evidence type="ECO:0000256" key="1">
    <source>
        <dbReference type="ARBA" id="ARBA00004167"/>
    </source>
</evidence>
<proteinExistence type="inferred from homology"/>
<evidence type="ECO:0000256" key="8">
    <source>
        <dbReference type="ARBA" id="ARBA00022989"/>
    </source>
</evidence>
<evidence type="ECO:0000313" key="13">
    <source>
        <dbReference type="EMBL" id="ULU10599.1"/>
    </source>
</evidence>
<evidence type="ECO:0000256" key="5">
    <source>
        <dbReference type="ARBA" id="ARBA00022679"/>
    </source>
</evidence>
<keyword evidence="4" id="KW-0328">Glycosyltransferase</keyword>
<feature type="coiled-coil region" evidence="11">
    <location>
        <begin position="1068"/>
        <end position="1095"/>
    </location>
</feature>
<organism evidence="13 14">
    <name type="scientific">Caenorhabditis briggsae</name>
    <dbReference type="NCBI Taxonomy" id="6238"/>
    <lineage>
        <taxon>Eukaryota</taxon>
        <taxon>Metazoa</taxon>
        <taxon>Ecdysozoa</taxon>
        <taxon>Nematoda</taxon>
        <taxon>Chromadorea</taxon>
        <taxon>Rhabditida</taxon>
        <taxon>Rhabditina</taxon>
        <taxon>Rhabditomorpha</taxon>
        <taxon>Rhabditoidea</taxon>
        <taxon>Rhabditidae</taxon>
        <taxon>Peloderinae</taxon>
        <taxon>Caenorhabditis</taxon>
    </lineage>
</organism>
<comment type="catalytic activity">
    <reaction evidence="10">
        <text>glucuronate acceptor + UDP-alpha-D-glucuronate = acceptor beta-D-glucuronoside + UDP + H(+)</text>
        <dbReference type="Rhea" id="RHEA:21032"/>
        <dbReference type="ChEBI" id="CHEBI:15378"/>
        <dbReference type="ChEBI" id="CHEBI:58052"/>
        <dbReference type="ChEBI" id="CHEBI:58223"/>
        <dbReference type="ChEBI" id="CHEBI:132367"/>
        <dbReference type="ChEBI" id="CHEBI:132368"/>
        <dbReference type="EC" id="2.4.1.17"/>
    </reaction>
</comment>
<dbReference type="GO" id="GO:0015020">
    <property type="term" value="F:glucuronosyltransferase activity"/>
    <property type="evidence" value="ECO:0007669"/>
    <property type="project" value="UniProtKB-EC"/>
</dbReference>
<dbReference type="EC" id="2.4.1.17" evidence="3"/>
<dbReference type="InterPro" id="IPR050271">
    <property type="entry name" value="UDP-glycosyltransferase"/>
</dbReference>
<dbReference type="GO" id="GO:0016020">
    <property type="term" value="C:membrane"/>
    <property type="evidence" value="ECO:0007669"/>
    <property type="project" value="UniProtKB-SubCell"/>
</dbReference>
<dbReference type="EMBL" id="CP090891">
    <property type="protein sequence ID" value="ULU10599.1"/>
    <property type="molecule type" value="Genomic_DNA"/>
</dbReference>
<comment type="similarity">
    <text evidence="2">Belongs to the UDP-glycosyltransferase family.</text>
</comment>
<reference evidence="13 14" key="1">
    <citation type="submission" date="2022-05" db="EMBL/GenBank/DDBJ databases">
        <title>Chromosome-level reference genomes for two strains of Caenorhabditis briggsae: an improved platform for comparative genomics.</title>
        <authorList>
            <person name="Stevens L."/>
            <person name="Andersen E.C."/>
        </authorList>
    </citation>
    <scope>NUCLEOTIDE SEQUENCE [LARGE SCALE GENOMIC DNA]</scope>
    <source>
        <strain evidence="13">QX1410_ONT</strain>
        <tissue evidence="13">Whole-organism</tissue>
    </source>
</reference>
<dbReference type="PROSITE" id="PS00375">
    <property type="entry name" value="UDPGT"/>
    <property type="match status" value="2"/>
</dbReference>
<dbReference type="Gene3D" id="3.40.50.2000">
    <property type="entry name" value="Glycogen Phosphorylase B"/>
    <property type="match status" value="2"/>
</dbReference>
<protein>
    <recommendedName>
        <fullName evidence="3">glucuronosyltransferase</fullName>
        <ecNumber evidence="3">2.4.1.17</ecNumber>
    </recommendedName>
</protein>
<gene>
    <name evidence="13" type="ORF">L3Y34_014700</name>
</gene>
<dbReference type="InterPro" id="IPR035595">
    <property type="entry name" value="UDP_glycos_trans_CS"/>
</dbReference>
<dbReference type="FunFam" id="3.40.50.2000:FF:000038">
    <property type="entry name" value="UDP-GlucuronosylTransferase"/>
    <property type="match status" value="2"/>
</dbReference>
<sequence>MARLADTLTESGHNVTFLVPIIDVARRNQLGVRLTTDVLVVEQDDKARQEHIPFDESMEAYWTEETDSSNVEDSIKWFFDGMKVGCENFLRDKNVFDLMKSRNFDVAILEPLSVCGLGFFEKLGIEKTILASSCANYDYLFRHLGEPNEYSYVPSLMSTKGEKMNFFERFENYKVSEGMSRGISRMFDAEQKTYRKYLGNNIPDWRDLLPAASLFFTNSNPYLDFPRPVLQKTVPIGGISVDMEKIRSHKLNEEWNFVLNQRKHNLLISFGSMVHSSHMHTEARDNILKVIRSEPNVTFIWKYETNETSFANGIPNIHFSKWVPQPNLLGDPRISAFLTHGGLGSTNELAHCGKPAIVVPIFGDQHRNAYMLERHGGAIVVQKTELHEWKTLKSAVTKILYDGKYKKNAIHLADLLLNQPLKPNDLVTKYVEFVAKYGPFPEMDPYGRKLNFFQRHLLDVWLMETLGHLVLFLVIFWVIPFRLRKMKIDSNFKTVYAPAFAASHSKFLGKLADTLTEKGHNVTYLMPVVDVEKRDECIGVKLTKDLIIVEAGAEMLAQKTSDTSSDEIMEVFWKAEMDSSNSRDMFKWFSSDMKIACRNFISRRDIFSQMKSRNFDLAILEPVSVCGLGFVKALGIEKIILASSCTFFDTVLPYIGEPLDFSYVPAGFSVTGDVMSISERYENWLVTKEINAAFEDMHDGEAKIYKEFLGENIPDWRDLLPTASIFFVNSNPFLDFPRPVLQKTIPIGGISVNMKWTTEHQISSGWEQILNKRTSNVLISFGSMVKSTHMPLKWRNGLLETIKSMSNVTFISKYESENVSFADGINNLHFSKWVPQITLLSDPRLTAFVSHGGLGSTMELAYSGKPAVVIPVFADQIRNANMLARHKGAIYLHKNFMENIEIVRKAFENVLFDQSYKKNALKLADILNNQPYSPKENVIKYTEFVGEHGPFPSMDPYGRHPNYFQKTFLDIYAIFALFCLTIIIFTLLLMSLNISNVQSSSRGEVSNSSPQSREKILDDARRAVDESCQMFEKAHEGVYGLHYELLAAYEQVEAFERKIDEGGNNSTLQKLQKQLRAAEIEVEKVQLRLDVAVIEKRELYKQM</sequence>
<keyword evidence="11" id="KW-0175">Coiled coil</keyword>
<keyword evidence="8 12" id="KW-1133">Transmembrane helix</keyword>
<dbReference type="CDD" id="cd03784">
    <property type="entry name" value="GT1_Gtf-like"/>
    <property type="match status" value="2"/>
</dbReference>
<keyword evidence="7" id="KW-0732">Signal</keyword>
<evidence type="ECO:0000313" key="14">
    <source>
        <dbReference type="Proteomes" id="UP000827892"/>
    </source>
</evidence>
<feature type="transmembrane region" description="Helical" evidence="12">
    <location>
        <begin position="460"/>
        <end position="479"/>
    </location>
</feature>
<evidence type="ECO:0000256" key="4">
    <source>
        <dbReference type="ARBA" id="ARBA00022676"/>
    </source>
</evidence>
<dbReference type="SUPFAM" id="SSF53756">
    <property type="entry name" value="UDP-Glycosyltransferase/glycogen phosphorylase"/>
    <property type="match status" value="2"/>
</dbReference>
<dbReference type="FunFam" id="3.40.50.2000:FF:000204">
    <property type="entry name" value="UDP-glucuronosyltransferase"/>
    <property type="match status" value="2"/>
</dbReference>
<accession>A0AAE9DTZ0</accession>
<evidence type="ECO:0000256" key="7">
    <source>
        <dbReference type="ARBA" id="ARBA00022729"/>
    </source>
</evidence>
<evidence type="ECO:0000256" key="6">
    <source>
        <dbReference type="ARBA" id="ARBA00022692"/>
    </source>
</evidence>
<dbReference type="PANTHER" id="PTHR48043:SF50">
    <property type="entry name" value="UDP-GLUCURONOSYLTRANSFERASE"/>
    <property type="match status" value="1"/>
</dbReference>
<evidence type="ECO:0000256" key="3">
    <source>
        <dbReference type="ARBA" id="ARBA00012544"/>
    </source>
</evidence>
<name>A0AAE9DTZ0_CAEBR</name>
<dbReference type="PANTHER" id="PTHR48043">
    <property type="entry name" value="EG:EG0003.4 PROTEIN-RELATED"/>
    <property type="match status" value="1"/>
</dbReference>
<keyword evidence="9 12" id="KW-0472">Membrane</keyword>
<keyword evidence="6 12" id="KW-0812">Transmembrane</keyword>
<dbReference type="Pfam" id="PF00201">
    <property type="entry name" value="UDPGT"/>
    <property type="match status" value="2"/>
</dbReference>
<evidence type="ECO:0000256" key="12">
    <source>
        <dbReference type="SAM" id="Phobius"/>
    </source>
</evidence>
<evidence type="ECO:0000256" key="10">
    <source>
        <dbReference type="ARBA" id="ARBA00047475"/>
    </source>
</evidence>
<feature type="transmembrane region" description="Helical" evidence="12">
    <location>
        <begin position="969"/>
        <end position="992"/>
    </location>
</feature>
<dbReference type="Proteomes" id="UP000827892">
    <property type="component" value="Chromosome I"/>
</dbReference>
<evidence type="ECO:0000256" key="9">
    <source>
        <dbReference type="ARBA" id="ARBA00023136"/>
    </source>
</evidence>
<dbReference type="AlphaFoldDB" id="A0AAE9DTZ0"/>
<evidence type="ECO:0000256" key="2">
    <source>
        <dbReference type="ARBA" id="ARBA00009995"/>
    </source>
</evidence>
<dbReference type="InterPro" id="IPR002213">
    <property type="entry name" value="UDP_glucos_trans"/>
</dbReference>
<evidence type="ECO:0000256" key="11">
    <source>
        <dbReference type="SAM" id="Coils"/>
    </source>
</evidence>
<keyword evidence="5" id="KW-0808">Transferase</keyword>
<comment type="subcellular location">
    <subcellularLocation>
        <location evidence="1">Membrane</location>
        <topology evidence="1">Single-pass membrane protein</topology>
    </subcellularLocation>
</comment>